<keyword evidence="2" id="KW-1185">Reference proteome</keyword>
<protein>
    <submittedName>
        <fullName evidence="1">Uncharacterized protein</fullName>
    </submittedName>
</protein>
<reference evidence="2" key="1">
    <citation type="submission" date="2015-11" db="EMBL/GenBank/DDBJ databases">
        <title>Draft Genome Sequence of the Radioresistant Bacterium Deinococcus grandis, Isolated from Freshwater Fish in Japan.</title>
        <authorList>
            <person name="Satoh K."/>
            <person name="Onodera T."/>
            <person name="Omoso K."/>
            <person name="Takeda-Yano K."/>
            <person name="Katayama T."/>
            <person name="Oono Y."/>
            <person name="Narumi I."/>
        </authorList>
    </citation>
    <scope>NUCLEOTIDE SEQUENCE [LARGE SCALE GENOMIC DNA]</scope>
    <source>
        <strain evidence="2">ATCC 43672</strain>
    </source>
</reference>
<organism evidence="1 2">
    <name type="scientific">Deinococcus grandis</name>
    <dbReference type="NCBI Taxonomy" id="57498"/>
    <lineage>
        <taxon>Bacteria</taxon>
        <taxon>Thermotogati</taxon>
        <taxon>Deinococcota</taxon>
        <taxon>Deinococci</taxon>
        <taxon>Deinococcales</taxon>
        <taxon>Deinococcaceae</taxon>
        <taxon>Deinococcus</taxon>
    </lineage>
</organism>
<gene>
    <name evidence="1" type="ORF">DEIGR_310053</name>
</gene>
<dbReference type="EMBL" id="BCMS01000003">
    <property type="protein sequence ID" value="GAQ23534.1"/>
    <property type="molecule type" value="Genomic_DNA"/>
</dbReference>
<accession>A0A117DRQ2</accession>
<comment type="caution">
    <text evidence="1">The sequence shown here is derived from an EMBL/GenBank/DDBJ whole genome shotgun (WGS) entry which is preliminary data.</text>
</comment>
<evidence type="ECO:0000313" key="1">
    <source>
        <dbReference type="EMBL" id="GAQ23534.1"/>
    </source>
</evidence>
<proteinExistence type="predicted"/>
<name>A0A117DRQ2_9DEIO</name>
<dbReference type="AlphaFoldDB" id="A0A117DRQ2"/>
<evidence type="ECO:0000313" key="2">
    <source>
        <dbReference type="Proteomes" id="UP000056209"/>
    </source>
</evidence>
<dbReference type="Proteomes" id="UP000056209">
    <property type="component" value="Unassembled WGS sequence"/>
</dbReference>
<sequence>MTKGPPQAVQTRVCAVAQTENRQHTRPSIDPRGFPLLSPEYPLPPYGGNGVVTPTHITLQVCAKDSH</sequence>